<evidence type="ECO:0000256" key="2">
    <source>
        <dbReference type="ARBA" id="ARBA00022980"/>
    </source>
</evidence>
<dbReference type="Proteomes" id="UP000009136">
    <property type="component" value="Chromosome X"/>
</dbReference>
<feature type="compositionally biased region" description="Polar residues" evidence="4">
    <location>
        <begin position="69"/>
        <end position="88"/>
    </location>
</feature>
<evidence type="ECO:0000256" key="3">
    <source>
        <dbReference type="ARBA" id="ARBA00023274"/>
    </source>
</evidence>
<keyword evidence="2" id="KW-0689">Ribosomal protein</keyword>
<dbReference type="InterPro" id="IPR001931">
    <property type="entry name" value="Ribosomal_eS21"/>
</dbReference>
<proteinExistence type="inferred from homology"/>
<reference evidence="5" key="2">
    <citation type="submission" date="2025-08" db="UniProtKB">
        <authorList>
            <consortium name="Ensembl"/>
        </authorList>
    </citation>
    <scope>IDENTIFICATION</scope>
    <source>
        <strain evidence="5">Hereford</strain>
    </source>
</reference>
<keyword evidence="3" id="KW-0687">Ribonucleoprotein</keyword>
<dbReference type="GO" id="GO:0003735">
    <property type="term" value="F:structural constituent of ribosome"/>
    <property type="evidence" value="ECO:0000318"/>
    <property type="project" value="GO_Central"/>
</dbReference>
<dbReference type="GO" id="GO:0000447">
    <property type="term" value="P:endonucleolytic cleavage in ITS1 to separate SSU-rRNA from 5.8S rRNA and LSU-rRNA from tricistronic rRNA transcript (SSU-rRNA, 5.8S rRNA, LSU-rRNA)"/>
    <property type="evidence" value="ECO:0000318"/>
    <property type="project" value="GO_Central"/>
</dbReference>
<dbReference type="InParanoid" id="A0A3Q1LZ14"/>
<dbReference type="GeneTree" id="ENSGT01150000287621"/>
<name>A0A3Q1LZ14_BOVIN</name>
<accession>A0A3Q1LZ14</accession>
<reference evidence="5" key="3">
    <citation type="submission" date="2025-09" db="UniProtKB">
        <authorList>
            <consortium name="Ensembl"/>
        </authorList>
    </citation>
    <scope>IDENTIFICATION</scope>
    <source>
        <strain evidence="5">Hereford</strain>
    </source>
</reference>
<evidence type="ECO:0000256" key="1">
    <source>
        <dbReference type="ARBA" id="ARBA00010228"/>
    </source>
</evidence>
<sequence length="88" mass="10317">MDLYMPQKFSSGNPIISTKNHAPIQMNVAKVDKVTVRFNGQFKTYSIYWAIHRMGESEDPFSNWPRPKPSSQRTSDWKGSQMWNICYK</sequence>
<evidence type="ECO:0000313" key="5">
    <source>
        <dbReference type="Ensembl" id="ENSBTAP00000062539.2"/>
    </source>
</evidence>
<dbReference type="Pfam" id="PF01249">
    <property type="entry name" value="Ribosomal_S21e"/>
    <property type="match status" value="1"/>
</dbReference>
<dbReference type="Ensembl" id="ENSBTAT00000078880.2">
    <property type="protein sequence ID" value="ENSBTAP00000062539.2"/>
    <property type="gene ID" value="ENSBTAG00000048848.2"/>
</dbReference>
<dbReference type="Gene3D" id="3.30.1230.20">
    <property type="match status" value="1"/>
</dbReference>
<comment type="similarity">
    <text evidence="1">Belongs to the eukaryotic ribosomal protein eS21 family.</text>
</comment>
<dbReference type="Bgee" id="ENSBTAG00000048848">
    <property type="expression patterns" value="Expressed in cumulus cell and 3 other cell types or tissues"/>
</dbReference>
<keyword evidence="6" id="KW-1185">Reference proteome</keyword>
<dbReference type="VEuPathDB" id="HostDB:ENSBTAG00000048848"/>
<evidence type="ECO:0000313" key="6">
    <source>
        <dbReference type="Proteomes" id="UP000009136"/>
    </source>
</evidence>
<reference evidence="5" key="1">
    <citation type="submission" date="2018-03" db="EMBL/GenBank/DDBJ databases">
        <title>ARS-UCD1.2.</title>
        <authorList>
            <person name="Rosen B.D."/>
            <person name="Bickhart D.M."/>
            <person name="Koren S."/>
            <person name="Schnabel R.D."/>
            <person name="Hall R."/>
            <person name="Zimin A."/>
            <person name="Dreischer C."/>
            <person name="Schultheiss S."/>
            <person name="Schroeder S.G."/>
            <person name="Elsik C.G."/>
            <person name="Couldrey C."/>
            <person name="Liu G.E."/>
            <person name="Van Tassell C.P."/>
            <person name="Phillippy A.M."/>
            <person name="Smith T.P.L."/>
            <person name="Medrano J.F."/>
        </authorList>
    </citation>
    <scope>NUCLEOTIDE SEQUENCE [LARGE SCALE GENOMIC DNA]</scope>
    <source>
        <strain evidence="5">Hereford</strain>
    </source>
</reference>
<evidence type="ECO:0000256" key="4">
    <source>
        <dbReference type="SAM" id="MobiDB-lite"/>
    </source>
</evidence>
<dbReference type="PANTHER" id="PTHR10442">
    <property type="entry name" value="40S RIBOSOMAL PROTEIN S21"/>
    <property type="match status" value="1"/>
</dbReference>
<feature type="region of interest" description="Disordered" evidence="4">
    <location>
        <begin position="58"/>
        <end position="88"/>
    </location>
</feature>
<dbReference type="InterPro" id="IPR038579">
    <property type="entry name" value="Ribosomal_eS21_sf"/>
</dbReference>
<protein>
    <submittedName>
        <fullName evidence="5">Uncharacterized protein</fullName>
    </submittedName>
</protein>
<dbReference type="AlphaFoldDB" id="A0A3Q1LZ14"/>
<dbReference type="GO" id="GO:0022627">
    <property type="term" value="C:cytosolic small ribosomal subunit"/>
    <property type="evidence" value="ECO:0000318"/>
    <property type="project" value="GO_Central"/>
</dbReference>
<dbReference type="GO" id="GO:0000461">
    <property type="term" value="P:endonucleolytic cleavage to generate mature 3'-end of SSU-rRNA from (SSU-rRNA, 5.8S rRNA, LSU-rRNA)"/>
    <property type="evidence" value="ECO:0000318"/>
    <property type="project" value="GO_Central"/>
</dbReference>
<organism evidence="5 6">
    <name type="scientific">Bos taurus</name>
    <name type="common">Bovine</name>
    <dbReference type="NCBI Taxonomy" id="9913"/>
    <lineage>
        <taxon>Eukaryota</taxon>
        <taxon>Metazoa</taxon>
        <taxon>Chordata</taxon>
        <taxon>Craniata</taxon>
        <taxon>Vertebrata</taxon>
        <taxon>Euteleostomi</taxon>
        <taxon>Mammalia</taxon>
        <taxon>Eutheria</taxon>
        <taxon>Laurasiatheria</taxon>
        <taxon>Artiodactyla</taxon>
        <taxon>Ruminantia</taxon>
        <taxon>Pecora</taxon>
        <taxon>Bovidae</taxon>
        <taxon>Bovinae</taxon>
        <taxon>Bos</taxon>
    </lineage>
</organism>
<dbReference type="GO" id="GO:0006412">
    <property type="term" value="P:translation"/>
    <property type="evidence" value="ECO:0007669"/>
    <property type="project" value="InterPro"/>
</dbReference>
<dbReference type="STRING" id="9913.ENSBTAP00000062539"/>